<reference evidence="7" key="1">
    <citation type="submission" date="2019-09" db="EMBL/GenBank/DDBJ databases">
        <title>Characterisation of the sponge microbiome using genome-centric metagenomics.</title>
        <authorList>
            <person name="Engelberts J.P."/>
            <person name="Robbins S.J."/>
            <person name="De Goeij J.M."/>
            <person name="Aranda M."/>
            <person name="Bell S.C."/>
            <person name="Webster N.S."/>
        </authorList>
    </citation>
    <scope>NUCLEOTIDE SEQUENCE</scope>
    <source>
        <strain evidence="7">SB0664_bin_27</strain>
    </source>
</reference>
<comment type="similarity">
    <text evidence="2">Belongs to the bacterial solute-binding protein 5 family.</text>
</comment>
<evidence type="ECO:0000259" key="6">
    <source>
        <dbReference type="Pfam" id="PF00496"/>
    </source>
</evidence>
<evidence type="ECO:0000256" key="4">
    <source>
        <dbReference type="ARBA" id="ARBA00022729"/>
    </source>
</evidence>
<dbReference type="SUPFAM" id="SSF53850">
    <property type="entry name" value="Periplasmic binding protein-like II"/>
    <property type="match status" value="1"/>
</dbReference>
<dbReference type="EMBL" id="VXRG01000080">
    <property type="protein sequence ID" value="MXY93693.1"/>
    <property type="molecule type" value="Genomic_DNA"/>
</dbReference>
<dbReference type="InterPro" id="IPR030678">
    <property type="entry name" value="Peptide/Ni-bd"/>
</dbReference>
<dbReference type="GO" id="GO:0043190">
    <property type="term" value="C:ATP-binding cassette (ABC) transporter complex"/>
    <property type="evidence" value="ECO:0007669"/>
    <property type="project" value="InterPro"/>
</dbReference>
<dbReference type="PANTHER" id="PTHR30290">
    <property type="entry name" value="PERIPLASMIC BINDING COMPONENT OF ABC TRANSPORTER"/>
    <property type="match status" value="1"/>
</dbReference>
<dbReference type="PROSITE" id="PS51257">
    <property type="entry name" value="PROKAR_LIPOPROTEIN"/>
    <property type="match status" value="1"/>
</dbReference>
<dbReference type="GO" id="GO:0015833">
    <property type="term" value="P:peptide transport"/>
    <property type="evidence" value="ECO:0007669"/>
    <property type="project" value="TreeGrafter"/>
</dbReference>
<dbReference type="GO" id="GO:1904680">
    <property type="term" value="F:peptide transmembrane transporter activity"/>
    <property type="evidence" value="ECO:0007669"/>
    <property type="project" value="TreeGrafter"/>
</dbReference>
<feature type="chain" id="PRO_5025470298" evidence="5">
    <location>
        <begin position="31"/>
        <end position="587"/>
    </location>
</feature>
<evidence type="ECO:0000313" key="7">
    <source>
        <dbReference type="EMBL" id="MXY93693.1"/>
    </source>
</evidence>
<feature type="domain" description="Solute-binding protein family 5" evidence="6">
    <location>
        <begin position="92"/>
        <end position="468"/>
    </location>
</feature>
<dbReference type="InterPro" id="IPR000914">
    <property type="entry name" value="SBP_5_dom"/>
</dbReference>
<dbReference type="AlphaFoldDB" id="A0A6B0YSH1"/>
<dbReference type="Pfam" id="PF00496">
    <property type="entry name" value="SBP_bac_5"/>
    <property type="match status" value="1"/>
</dbReference>
<evidence type="ECO:0000256" key="2">
    <source>
        <dbReference type="ARBA" id="ARBA00005695"/>
    </source>
</evidence>
<evidence type="ECO:0000256" key="5">
    <source>
        <dbReference type="SAM" id="SignalP"/>
    </source>
</evidence>
<comment type="caution">
    <text evidence="7">The sequence shown here is derived from an EMBL/GenBank/DDBJ whole genome shotgun (WGS) entry which is preliminary data.</text>
</comment>
<name>A0A6B0YSH1_9CHLR</name>
<keyword evidence="4 5" id="KW-0732">Signal</keyword>
<dbReference type="InterPro" id="IPR039424">
    <property type="entry name" value="SBP_5"/>
</dbReference>
<evidence type="ECO:0000256" key="3">
    <source>
        <dbReference type="ARBA" id="ARBA00022448"/>
    </source>
</evidence>
<gene>
    <name evidence="7" type="ORF">F4Y42_09615</name>
</gene>
<comment type="subcellular location">
    <subcellularLocation>
        <location evidence="1">Cell membrane</location>
        <topology evidence="1">Lipid-anchor</topology>
    </subcellularLocation>
</comment>
<organism evidence="7">
    <name type="scientific">Caldilineaceae bacterium SB0664_bin_27</name>
    <dbReference type="NCBI Taxonomy" id="2605260"/>
    <lineage>
        <taxon>Bacteria</taxon>
        <taxon>Bacillati</taxon>
        <taxon>Chloroflexota</taxon>
        <taxon>Caldilineae</taxon>
        <taxon>Caldilineales</taxon>
        <taxon>Caldilineaceae</taxon>
    </lineage>
</organism>
<evidence type="ECO:0000256" key="1">
    <source>
        <dbReference type="ARBA" id="ARBA00004193"/>
    </source>
</evidence>
<protein>
    <submittedName>
        <fullName evidence="7">ABC transporter substrate-binding protein</fullName>
    </submittedName>
</protein>
<proteinExistence type="inferred from homology"/>
<dbReference type="GO" id="GO:0042597">
    <property type="term" value="C:periplasmic space"/>
    <property type="evidence" value="ECO:0007669"/>
    <property type="project" value="UniProtKB-ARBA"/>
</dbReference>
<sequence length="587" mass="66744">MTGPEEKTMKRQLLAVNLFIALALILTACAPVDTAPAATAMQEPPTERQYGGTLNFWQPSWDGSKDWFHHIKRDEVTTWMWEELFWTTTGSFIPVLATGYDVSYDGLVYTVHLREGVKFHDGEDFTAEDVKYSFELKYDPGILPPEALKAEAERVEGLFAYKQGEEGADEITGIRIVDDYTVEFVLTDPDPSFFPGFLGYVEHPMMPKHVLETLDRDELVAGTSDYWVTGPIGTGPYQFVEHVPGQYVEYARFDDYWGGKPGPERVFVKFAPIETAIIMLEKGELDIVWEAPAEEAVRLQDNPDIDVLVADNVMGFWIQTPNWHAGDGLWQNPKAKQAMLHAADRQGYVDNVMHGLGVVRHSWFHGTPFECPDLVEYEYDLDKAKALLDEIGMTADKRADYNLSLTVYPGNKMRVDYAVMLHEAYTQLGFKTSVDLIHASSWADYRNGRGPRGTEFDFAIANWGPGTNPYVLEPYMVGTVDLGYWPLDVERDYHWNEYSANAEEAADLWGKIFAETDIEAQKPYFQQLDCILNEEVFIPHLIGESWIALKSKRLQGIDLDLNVSVYIVPMMVDMANWWIWDPDADSQ</sequence>
<dbReference type="PIRSF" id="PIRSF002741">
    <property type="entry name" value="MppA"/>
    <property type="match status" value="1"/>
</dbReference>
<accession>A0A6B0YSH1</accession>
<dbReference type="PANTHER" id="PTHR30290:SF9">
    <property type="entry name" value="OLIGOPEPTIDE-BINDING PROTEIN APPA"/>
    <property type="match status" value="1"/>
</dbReference>
<feature type="signal peptide" evidence="5">
    <location>
        <begin position="1"/>
        <end position="30"/>
    </location>
</feature>
<keyword evidence="3" id="KW-0813">Transport</keyword>
<dbReference type="Gene3D" id="3.40.190.10">
    <property type="entry name" value="Periplasmic binding protein-like II"/>
    <property type="match status" value="1"/>
</dbReference>
<dbReference type="PROSITE" id="PS01040">
    <property type="entry name" value="SBP_BACTERIAL_5"/>
    <property type="match status" value="1"/>
</dbReference>
<dbReference type="CDD" id="cd00995">
    <property type="entry name" value="PBP2_NikA_DppA_OppA_like"/>
    <property type="match status" value="1"/>
</dbReference>
<dbReference type="InterPro" id="IPR023765">
    <property type="entry name" value="SBP_5_CS"/>
</dbReference>
<dbReference type="Gene3D" id="3.10.105.10">
    <property type="entry name" value="Dipeptide-binding Protein, Domain 3"/>
    <property type="match status" value="1"/>
</dbReference>